<sequence>MLVIPGLALENAKENYWDQNHNLRQDNKYVAEIDIDIGRIPMSIRAVKASVLREWRLTRSEAQKRQPPRQTDGHGRGCRTDNSTLWIHAENCFRLGSHRELPSGQQRISGRVLSKNRQDERLIKWIVDDQQSLSVVEDRSFKSVVKSINANYAISTRKTITRQVIITYASHLDVLKSQLGVLDAKVSLTYDVWTSKANLPYASITAHYIDNDWNMRSCMELIMESILNFGLQTKVIGCVSDNEEATVQGIT</sequence>
<evidence type="ECO:0000313" key="2">
    <source>
        <dbReference type="Proteomes" id="UP001433508"/>
    </source>
</evidence>
<name>A0ACC3SRX7_LIPKO</name>
<comment type="caution">
    <text evidence="1">The sequence shown here is derived from an EMBL/GenBank/DDBJ whole genome shotgun (WGS) entry which is preliminary data.</text>
</comment>
<keyword evidence="2" id="KW-1185">Reference proteome</keyword>
<proteinExistence type="predicted"/>
<protein>
    <submittedName>
        <fullName evidence="1">Uncharacterized protein</fullName>
    </submittedName>
</protein>
<dbReference type="Proteomes" id="UP001433508">
    <property type="component" value="Unassembled WGS sequence"/>
</dbReference>
<gene>
    <name evidence="1" type="ORF">V1525DRAFT_422511</name>
</gene>
<reference evidence="2" key="1">
    <citation type="journal article" date="2024" name="Front. Bioeng. Biotechnol.">
        <title>Genome-scale model development and genomic sequencing of the oleaginous clade Lipomyces.</title>
        <authorList>
            <person name="Czajka J.J."/>
            <person name="Han Y."/>
            <person name="Kim J."/>
            <person name="Mondo S.J."/>
            <person name="Hofstad B.A."/>
            <person name="Robles A."/>
            <person name="Haridas S."/>
            <person name="Riley R."/>
            <person name="LaButti K."/>
            <person name="Pangilinan J."/>
            <person name="Andreopoulos W."/>
            <person name="Lipzen A."/>
            <person name="Yan J."/>
            <person name="Wang M."/>
            <person name="Ng V."/>
            <person name="Grigoriev I.V."/>
            <person name="Spatafora J.W."/>
            <person name="Magnuson J.K."/>
            <person name="Baker S.E."/>
            <person name="Pomraning K.R."/>
        </authorList>
    </citation>
    <scope>NUCLEOTIDE SEQUENCE [LARGE SCALE GENOMIC DNA]</scope>
    <source>
        <strain evidence="2">CBS 7786</strain>
    </source>
</reference>
<dbReference type="EMBL" id="MU971510">
    <property type="protein sequence ID" value="KAK9234144.1"/>
    <property type="molecule type" value="Genomic_DNA"/>
</dbReference>
<accession>A0ACC3SRX7</accession>
<evidence type="ECO:0000313" key="1">
    <source>
        <dbReference type="EMBL" id="KAK9234144.1"/>
    </source>
</evidence>
<organism evidence="1 2">
    <name type="scientific">Lipomyces kononenkoae</name>
    <name type="common">Yeast</name>
    <dbReference type="NCBI Taxonomy" id="34357"/>
    <lineage>
        <taxon>Eukaryota</taxon>
        <taxon>Fungi</taxon>
        <taxon>Dikarya</taxon>
        <taxon>Ascomycota</taxon>
        <taxon>Saccharomycotina</taxon>
        <taxon>Lipomycetes</taxon>
        <taxon>Lipomycetales</taxon>
        <taxon>Lipomycetaceae</taxon>
        <taxon>Lipomyces</taxon>
    </lineage>
</organism>